<protein>
    <submittedName>
        <fullName evidence="1">Uncharacterized protein</fullName>
    </submittedName>
</protein>
<sequence>MQVHHAKPLECCTQIIFGISLLNPLNYRGLSR</sequence>
<reference evidence="1" key="2">
    <citation type="journal article" date="2015" name="Data Brief">
        <title>Shoot transcriptome of the giant reed, Arundo donax.</title>
        <authorList>
            <person name="Barrero R.A."/>
            <person name="Guerrero F.D."/>
            <person name="Moolhuijzen P."/>
            <person name="Goolsby J.A."/>
            <person name="Tidwell J."/>
            <person name="Bellgard S.E."/>
            <person name="Bellgard M.I."/>
        </authorList>
    </citation>
    <scope>NUCLEOTIDE SEQUENCE</scope>
    <source>
        <tissue evidence="1">Shoot tissue taken approximately 20 cm above the soil surface</tissue>
    </source>
</reference>
<proteinExistence type="predicted"/>
<dbReference type="EMBL" id="GBRH01235491">
    <property type="protein sequence ID" value="JAD62404.1"/>
    <property type="molecule type" value="Transcribed_RNA"/>
</dbReference>
<dbReference type="AlphaFoldDB" id="A0A0A9BEJ4"/>
<evidence type="ECO:0000313" key="1">
    <source>
        <dbReference type="EMBL" id="JAD62404.1"/>
    </source>
</evidence>
<accession>A0A0A9BEJ4</accession>
<organism evidence="1">
    <name type="scientific">Arundo donax</name>
    <name type="common">Giant reed</name>
    <name type="synonym">Donax arundinaceus</name>
    <dbReference type="NCBI Taxonomy" id="35708"/>
    <lineage>
        <taxon>Eukaryota</taxon>
        <taxon>Viridiplantae</taxon>
        <taxon>Streptophyta</taxon>
        <taxon>Embryophyta</taxon>
        <taxon>Tracheophyta</taxon>
        <taxon>Spermatophyta</taxon>
        <taxon>Magnoliopsida</taxon>
        <taxon>Liliopsida</taxon>
        <taxon>Poales</taxon>
        <taxon>Poaceae</taxon>
        <taxon>PACMAD clade</taxon>
        <taxon>Arundinoideae</taxon>
        <taxon>Arundineae</taxon>
        <taxon>Arundo</taxon>
    </lineage>
</organism>
<reference evidence="1" key="1">
    <citation type="submission" date="2014-09" db="EMBL/GenBank/DDBJ databases">
        <authorList>
            <person name="Magalhaes I.L.F."/>
            <person name="Oliveira U."/>
            <person name="Santos F.R."/>
            <person name="Vidigal T.H.D.A."/>
            <person name="Brescovit A.D."/>
            <person name="Santos A.J."/>
        </authorList>
    </citation>
    <scope>NUCLEOTIDE SEQUENCE</scope>
    <source>
        <tissue evidence="1">Shoot tissue taken approximately 20 cm above the soil surface</tissue>
    </source>
</reference>
<name>A0A0A9BEJ4_ARUDO</name>